<accession>A0A0M4QNT6</accession>
<gene>
    <name evidence="1" type="ORF">AOC05_13220</name>
</gene>
<dbReference type="EMBL" id="CP012677">
    <property type="protein sequence ID" value="ALE93047.1"/>
    <property type="molecule type" value="Genomic_DNA"/>
</dbReference>
<evidence type="ECO:0000313" key="2">
    <source>
        <dbReference type="Proteomes" id="UP000062833"/>
    </source>
</evidence>
<evidence type="ECO:0008006" key="3">
    <source>
        <dbReference type="Google" id="ProtNLM"/>
    </source>
</evidence>
<sequence>MAQPLATGAAIAAGTPAAPVQDVSLVSVIADVSAITKDSALVCAGSGKQAADGTWGITYTVTVKNTGTVGGVYDLDDTLRFGAGFGVGVGAAIGCRCERGLHGHGQWCQCAQGCNGYCGRKVPG</sequence>
<dbReference type="KEGG" id="aaq:AOC05_13220"/>
<organism evidence="1 2">
    <name type="scientific">Arthrobacter alpinus</name>
    <dbReference type="NCBI Taxonomy" id="656366"/>
    <lineage>
        <taxon>Bacteria</taxon>
        <taxon>Bacillati</taxon>
        <taxon>Actinomycetota</taxon>
        <taxon>Actinomycetes</taxon>
        <taxon>Micrococcales</taxon>
        <taxon>Micrococcaceae</taxon>
        <taxon>Arthrobacter</taxon>
    </lineage>
</organism>
<proteinExistence type="predicted"/>
<reference evidence="2" key="1">
    <citation type="submission" date="2015-09" db="EMBL/GenBank/DDBJ databases">
        <title>Complete genome of Arthrobacter alpinus strain R3.8.</title>
        <authorList>
            <person name="See-Too W.S."/>
            <person name="Chan K.G."/>
        </authorList>
    </citation>
    <scope>NUCLEOTIDE SEQUENCE [LARGE SCALE GENOMIC DNA]</scope>
    <source>
        <strain evidence="2">R3.8</strain>
    </source>
</reference>
<keyword evidence="2" id="KW-1185">Reference proteome</keyword>
<name>A0A0M4QNT6_9MICC</name>
<dbReference type="AlphaFoldDB" id="A0A0M4QNT6"/>
<dbReference type="Proteomes" id="UP000062833">
    <property type="component" value="Chromosome"/>
</dbReference>
<protein>
    <recommendedName>
        <fullName evidence="3">DUF11 domain-containing protein</fullName>
    </recommendedName>
</protein>
<evidence type="ECO:0000313" key="1">
    <source>
        <dbReference type="EMBL" id="ALE93047.1"/>
    </source>
</evidence>